<evidence type="ECO:0000259" key="1">
    <source>
        <dbReference type="PROSITE" id="PS51186"/>
    </source>
</evidence>
<dbReference type="InterPro" id="IPR016181">
    <property type="entry name" value="Acyl_CoA_acyltransferase"/>
</dbReference>
<dbReference type="CDD" id="cd04301">
    <property type="entry name" value="NAT_SF"/>
    <property type="match status" value="1"/>
</dbReference>
<feature type="domain" description="N-acetyltransferase" evidence="1">
    <location>
        <begin position="12"/>
        <end position="169"/>
    </location>
</feature>
<dbReference type="PROSITE" id="PS51186">
    <property type="entry name" value="GNAT"/>
    <property type="match status" value="1"/>
</dbReference>
<comment type="caution">
    <text evidence="2">The sequence shown here is derived from an EMBL/GenBank/DDBJ whole genome shotgun (WGS) entry which is preliminary data.</text>
</comment>
<dbReference type="RefSeq" id="WP_043904796.1">
    <property type="nucleotide sequence ID" value="NZ_CM002692.1"/>
</dbReference>
<gene>
    <name evidence="2" type="ORF">H839_08838</name>
</gene>
<dbReference type="SUPFAM" id="SSF55729">
    <property type="entry name" value="Acyl-CoA N-acyltransferases (Nat)"/>
    <property type="match status" value="1"/>
</dbReference>
<dbReference type="InterPro" id="IPR051531">
    <property type="entry name" value="N-acetyltransferase"/>
</dbReference>
<dbReference type="Proteomes" id="UP000023566">
    <property type="component" value="Chromosome"/>
</dbReference>
<organism evidence="2 3">
    <name type="scientific">Parageobacillus genomosp. 1</name>
    <dbReference type="NCBI Taxonomy" id="1295642"/>
    <lineage>
        <taxon>Bacteria</taxon>
        <taxon>Bacillati</taxon>
        <taxon>Bacillota</taxon>
        <taxon>Bacilli</taxon>
        <taxon>Bacillales</taxon>
        <taxon>Anoxybacillaceae</taxon>
        <taxon>Parageobacillus</taxon>
    </lineage>
</organism>
<accession>A0ABC9VE70</accession>
<dbReference type="Pfam" id="PF13302">
    <property type="entry name" value="Acetyltransf_3"/>
    <property type="match status" value="1"/>
</dbReference>
<name>A0ABC9VE70_9BACL</name>
<dbReference type="EMBL" id="AOTZ01000005">
    <property type="protein sequence ID" value="EZP76690.1"/>
    <property type="molecule type" value="Genomic_DNA"/>
</dbReference>
<dbReference type="AlphaFoldDB" id="A0ABC9VE70"/>
<evidence type="ECO:0000313" key="2">
    <source>
        <dbReference type="EMBL" id="EZP76690.1"/>
    </source>
</evidence>
<evidence type="ECO:0000313" key="3">
    <source>
        <dbReference type="Proteomes" id="UP000023566"/>
    </source>
</evidence>
<dbReference type="PANTHER" id="PTHR43792">
    <property type="entry name" value="GNAT FAMILY, PUTATIVE (AFU_ORTHOLOGUE AFUA_3G00765)-RELATED-RELATED"/>
    <property type="match status" value="1"/>
</dbReference>
<reference evidence="2 3" key="1">
    <citation type="journal article" date="2014" name="Appl. Microbiol. Biotechnol.">
        <title>Transformable facultative thermophile Geobacillus stearothermophilus NUB3621 as a host strain for metabolic engineering.</title>
        <authorList>
            <person name="Blanchard K."/>
            <person name="Robic S."/>
            <person name="Matsumura I."/>
        </authorList>
    </citation>
    <scope>NUCLEOTIDE SEQUENCE [LARGE SCALE GENOMIC DNA]</scope>
    <source>
        <strain evidence="2 3">NUB3621</strain>
    </source>
</reference>
<keyword evidence="3" id="KW-1185">Reference proteome</keyword>
<sequence length="187" mass="21500">MGKIKSIHTGRLVLRELTMEDFESVHEIKSNPEVVKYLTWGPNSEDETKKSLQKQIAFQTDKNRKTFVLAVVRNDTSQLIGNALLMIKDEDNKVAEIGYFLHPSHWNKGYGKEVVKGLLKLGFVELSLHRIYATCDVENIGSIKVLQSLGFRLEGHLKQNLYVKGQWRDNYLFALLSSEYNENELTK</sequence>
<dbReference type="InterPro" id="IPR000182">
    <property type="entry name" value="GNAT_dom"/>
</dbReference>
<proteinExistence type="predicted"/>
<dbReference type="Gene3D" id="3.40.630.30">
    <property type="match status" value="1"/>
</dbReference>
<protein>
    <submittedName>
        <fullName evidence="2">N-acetyltransferase GCN5</fullName>
    </submittedName>
</protein>